<reference evidence="4 5" key="1">
    <citation type="journal article" date="2021" name="BMC Biol.">
        <title>Horizontally acquired antibacterial genes associated with adaptive radiation of ladybird beetles.</title>
        <authorList>
            <person name="Li H.S."/>
            <person name="Tang X.F."/>
            <person name="Huang Y.H."/>
            <person name="Xu Z.Y."/>
            <person name="Chen M.L."/>
            <person name="Du X.Y."/>
            <person name="Qiu B.Y."/>
            <person name="Chen P.T."/>
            <person name="Zhang W."/>
            <person name="Slipinski A."/>
            <person name="Escalona H.E."/>
            <person name="Waterhouse R.M."/>
            <person name="Zwick A."/>
            <person name="Pang H."/>
        </authorList>
    </citation>
    <scope>NUCLEOTIDE SEQUENCE [LARGE SCALE GENOMIC DNA]</scope>
    <source>
        <strain evidence="4">SYSU2018</strain>
    </source>
</reference>
<dbReference type="GO" id="GO:0006950">
    <property type="term" value="P:response to stress"/>
    <property type="evidence" value="ECO:0007669"/>
    <property type="project" value="UniProtKB-ARBA"/>
</dbReference>
<name>A0ABD2P6D9_9CUCU</name>
<dbReference type="InterPro" id="IPR000566">
    <property type="entry name" value="Lipocln_cytosolic_FA-bd_dom"/>
</dbReference>
<organism evidence="4 5">
    <name type="scientific">Cryptolaemus montrouzieri</name>
    <dbReference type="NCBI Taxonomy" id="559131"/>
    <lineage>
        <taxon>Eukaryota</taxon>
        <taxon>Metazoa</taxon>
        <taxon>Ecdysozoa</taxon>
        <taxon>Arthropoda</taxon>
        <taxon>Hexapoda</taxon>
        <taxon>Insecta</taxon>
        <taxon>Pterygota</taxon>
        <taxon>Neoptera</taxon>
        <taxon>Endopterygota</taxon>
        <taxon>Coleoptera</taxon>
        <taxon>Polyphaga</taxon>
        <taxon>Cucujiformia</taxon>
        <taxon>Coccinelloidea</taxon>
        <taxon>Coccinellidae</taxon>
        <taxon>Scymninae</taxon>
        <taxon>Scymnini</taxon>
        <taxon>Cryptolaemus</taxon>
    </lineage>
</organism>
<dbReference type="Pfam" id="PF08212">
    <property type="entry name" value="Lipocalin_2"/>
    <property type="match status" value="1"/>
</dbReference>
<comment type="similarity">
    <text evidence="1 2">Belongs to the calycin superfamily. Lipocalin family.</text>
</comment>
<sequence length="192" mass="21919">MISLKMLSYSALILVFIHVIYCQLPSHKDCPQVDPQQNFDIKKWSGSWYLVEAYQTKFLKDAKCVHHTFSINPDGSVAIELKEIDSETEKSSTLKGSAKVIGDNDDGALSINIFNRSFHGVLNVIDTDYQTYSLNSLCKKDKSKKNLTQTMVWIEARKPQLPDDLKQKLYKVMEQFGFKTGLLMKINQKDCS</sequence>
<dbReference type="PANTHER" id="PTHR10612">
    <property type="entry name" value="APOLIPOPROTEIN D"/>
    <property type="match status" value="1"/>
</dbReference>
<evidence type="ECO:0000256" key="2">
    <source>
        <dbReference type="PIRNR" id="PIRNR036893"/>
    </source>
</evidence>
<evidence type="ECO:0000259" key="3">
    <source>
        <dbReference type="Pfam" id="PF08212"/>
    </source>
</evidence>
<dbReference type="Gene3D" id="2.40.128.20">
    <property type="match status" value="1"/>
</dbReference>
<dbReference type="AlphaFoldDB" id="A0ABD2P6D9"/>
<accession>A0ABD2P6D9</accession>
<dbReference type="InterPro" id="IPR012674">
    <property type="entry name" value="Calycin"/>
</dbReference>
<feature type="chain" id="PRO_5044537041" description="Lipocalin/cytosolic fatty-acid binding domain-containing protein" evidence="2">
    <location>
        <begin position="23"/>
        <end position="192"/>
    </location>
</feature>
<keyword evidence="2" id="KW-0732">Signal</keyword>
<gene>
    <name evidence="4" type="ORF">HHI36_000839</name>
</gene>
<evidence type="ECO:0000313" key="5">
    <source>
        <dbReference type="Proteomes" id="UP001516400"/>
    </source>
</evidence>
<evidence type="ECO:0000313" key="4">
    <source>
        <dbReference type="EMBL" id="KAL3286331.1"/>
    </source>
</evidence>
<protein>
    <recommendedName>
        <fullName evidence="3">Lipocalin/cytosolic fatty-acid binding domain-containing protein</fullName>
    </recommendedName>
</protein>
<dbReference type="EMBL" id="JABFTP020000185">
    <property type="protein sequence ID" value="KAL3286331.1"/>
    <property type="molecule type" value="Genomic_DNA"/>
</dbReference>
<dbReference type="InterPro" id="IPR022271">
    <property type="entry name" value="Lipocalin_ApoD"/>
</dbReference>
<dbReference type="Proteomes" id="UP001516400">
    <property type="component" value="Unassembled WGS sequence"/>
</dbReference>
<dbReference type="PANTHER" id="PTHR10612:SF34">
    <property type="entry name" value="APOLIPOPROTEIN D"/>
    <property type="match status" value="1"/>
</dbReference>
<dbReference type="SUPFAM" id="SSF50814">
    <property type="entry name" value="Lipocalins"/>
    <property type="match status" value="1"/>
</dbReference>
<feature type="signal peptide" evidence="2">
    <location>
        <begin position="1"/>
        <end position="22"/>
    </location>
</feature>
<feature type="domain" description="Lipocalin/cytosolic fatty-acid binding" evidence="3">
    <location>
        <begin position="39"/>
        <end position="187"/>
    </location>
</feature>
<proteinExistence type="inferred from homology"/>
<evidence type="ECO:0000256" key="1">
    <source>
        <dbReference type="ARBA" id="ARBA00006889"/>
    </source>
</evidence>
<dbReference type="PIRSF" id="PIRSF036893">
    <property type="entry name" value="Lipocalin_ApoD"/>
    <property type="match status" value="1"/>
</dbReference>
<comment type="caution">
    <text evidence="4">The sequence shown here is derived from an EMBL/GenBank/DDBJ whole genome shotgun (WGS) entry which is preliminary data.</text>
</comment>
<keyword evidence="5" id="KW-1185">Reference proteome</keyword>